<reference evidence="4 5" key="1">
    <citation type="journal article" date="2011" name="Genome Res.">
        <title>Phylogeny-wide analysis of social amoeba genomes highlights ancient origins for complex intercellular communication.</title>
        <authorList>
            <person name="Heidel A.J."/>
            <person name="Lawal H.M."/>
            <person name="Felder M."/>
            <person name="Schilde C."/>
            <person name="Helps N.R."/>
            <person name="Tunggal B."/>
            <person name="Rivero F."/>
            <person name="John U."/>
            <person name="Schleicher M."/>
            <person name="Eichinger L."/>
            <person name="Platzer M."/>
            <person name="Noegel A.A."/>
            <person name="Schaap P."/>
            <person name="Gloeckner G."/>
        </authorList>
    </citation>
    <scope>NUCLEOTIDE SEQUENCE [LARGE SCALE GENOMIC DNA]</scope>
    <source>
        <strain evidence="5">ATCC 26659 / Pp 5 / PN500</strain>
    </source>
</reference>
<keyword evidence="3" id="KW-0687">Ribonucleoprotein</keyword>
<evidence type="ECO:0000256" key="3">
    <source>
        <dbReference type="ARBA" id="ARBA00023274"/>
    </source>
</evidence>
<dbReference type="InParanoid" id="D3BUG2"/>
<dbReference type="Gene3D" id="6.20.370.70">
    <property type="match status" value="1"/>
</dbReference>
<evidence type="ECO:0000256" key="1">
    <source>
        <dbReference type="ARBA" id="ARBA00009875"/>
    </source>
</evidence>
<evidence type="ECO:0000313" key="5">
    <source>
        <dbReference type="Proteomes" id="UP000001396"/>
    </source>
</evidence>
<keyword evidence="2 4" id="KW-0689">Ribosomal protein</keyword>
<dbReference type="FunCoup" id="D3BUG2">
    <property type="interactions" value="531"/>
</dbReference>
<gene>
    <name evidence="4" type="primary">rpl34</name>
    <name evidence="4" type="ORF">PPL_11782</name>
</gene>
<dbReference type="OMA" id="RCHKCVR"/>
<dbReference type="GO" id="GO:0003735">
    <property type="term" value="F:structural constituent of ribosome"/>
    <property type="evidence" value="ECO:0007669"/>
    <property type="project" value="InterPro"/>
</dbReference>
<dbReference type="RefSeq" id="XP_020426884.1">
    <property type="nucleotide sequence ID" value="XM_020582530.1"/>
</dbReference>
<dbReference type="Pfam" id="PF01199">
    <property type="entry name" value="Ribosomal_L34e"/>
    <property type="match status" value="2"/>
</dbReference>
<evidence type="ECO:0000256" key="2">
    <source>
        <dbReference type="ARBA" id="ARBA00022980"/>
    </source>
</evidence>
<comment type="caution">
    <text evidence="4">The sequence shown here is derived from an EMBL/GenBank/DDBJ whole genome shotgun (WGS) entry which is preliminary data.</text>
</comment>
<proteinExistence type="inferred from homology"/>
<keyword evidence="5" id="KW-1185">Reference proteome</keyword>
<dbReference type="PANTHER" id="PTHR10759">
    <property type="entry name" value="60S RIBOSOMAL PROTEIN L34"/>
    <property type="match status" value="1"/>
</dbReference>
<comment type="similarity">
    <text evidence="1">Belongs to the eukaryotic ribosomal protein eL34 family.</text>
</comment>
<dbReference type="Proteomes" id="UP000001396">
    <property type="component" value="Unassembled WGS sequence"/>
</dbReference>
<dbReference type="Gene3D" id="6.20.340.10">
    <property type="match status" value="1"/>
</dbReference>
<accession>D3BUG2</accession>
<evidence type="ECO:0000313" key="4">
    <source>
        <dbReference type="EMBL" id="EFA74750.1"/>
    </source>
</evidence>
<dbReference type="STRING" id="670386.D3BUG2"/>
<dbReference type="EMBL" id="ADBJ01000060">
    <property type="protein sequence ID" value="EFA74750.1"/>
    <property type="molecule type" value="Genomic_DNA"/>
</dbReference>
<dbReference type="InterPro" id="IPR038562">
    <property type="entry name" value="Ribosomal_eL34_C_sf"/>
</dbReference>
<sequence length="183" mass="21237">MNRKYIKNEIIYLGRIRLNFNILDSTINQINFESVCSCPSYFITTIMAQRLTYRRRLSYRTESNKVRMYRLGGKEVVETNLSFFLLLYSVKTPGGKLVYQYVGKRGQIPKCGECGVEIAGIKAMRPIELKNAPRCQRTTARAYGSSKCHKCVRTRIIRAFLIEEQKTAKLVYKKQQKEKKGSK</sequence>
<protein>
    <submittedName>
        <fullName evidence="4">S60 ribosomal protein L34</fullName>
    </submittedName>
</protein>
<dbReference type="GO" id="GO:0005840">
    <property type="term" value="C:ribosome"/>
    <property type="evidence" value="ECO:0007669"/>
    <property type="project" value="UniProtKB-KW"/>
</dbReference>
<dbReference type="InterPro" id="IPR008195">
    <property type="entry name" value="Ribosomal_eL34"/>
</dbReference>
<organism evidence="4 5">
    <name type="scientific">Heterostelium pallidum (strain ATCC 26659 / Pp 5 / PN500)</name>
    <name type="common">Cellular slime mold</name>
    <name type="synonym">Polysphondylium pallidum</name>
    <dbReference type="NCBI Taxonomy" id="670386"/>
    <lineage>
        <taxon>Eukaryota</taxon>
        <taxon>Amoebozoa</taxon>
        <taxon>Evosea</taxon>
        <taxon>Eumycetozoa</taxon>
        <taxon>Dictyostelia</taxon>
        <taxon>Acytosteliales</taxon>
        <taxon>Acytosteliaceae</taxon>
        <taxon>Heterostelium</taxon>
    </lineage>
</organism>
<dbReference type="GO" id="GO:1990904">
    <property type="term" value="C:ribonucleoprotein complex"/>
    <property type="evidence" value="ECO:0007669"/>
    <property type="project" value="UniProtKB-KW"/>
</dbReference>
<name>D3BUG2_HETP5</name>
<dbReference type="GO" id="GO:0006412">
    <property type="term" value="P:translation"/>
    <property type="evidence" value="ECO:0007669"/>
    <property type="project" value="InterPro"/>
</dbReference>
<dbReference type="GeneID" id="31367250"/>
<dbReference type="AlphaFoldDB" id="D3BUG2"/>